<reference evidence="2" key="1">
    <citation type="submission" date="2021-04" db="EMBL/GenBank/DDBJ databases">
        <authorList>
            <consortium name="Wellcome Sanger Institute Data Sharing"/>
        </authorList>
    </citation>
    <scope>NUCLEOTIDE SEQUENCE [LARGE SCALE GENOMIC DNA]</scope>
</reference>
<sequence length="266" mass="28244">MLDPQKVHIEALRKLGLLKSDEEDSGPALSPKLSPKTRTSGGAPYFPISSAAPHIPPVTPSNTSVSGPPPAFIPPQPRAALSPKANSASLILPAPAAFSDSVEHFPSDNQLSSAEDVPQAKVNAQVSTPPVRQLAIPKIIGVKSATIERSGLGLSSYMVSQDYKETGKGVGGALSPSQLRNCRPRPASLGSRKEFSSTQMEVLQPASAKSQESKSRRSMPAYTPPQNSGDSQKLPRSQGISVLICPRSENEEDRREALKKLGLLRD</sequence>
<reference evidence="2" key="2">
    <citation type="submission" date="2025-08" db="UniProtKB">
        <authorList>
            <consortium name="Ensembl"/>
        </authorList>
    </citation>
    <scope>IDENTIFICATION</scope>
</reference>
<dbReference type="InParanoid" id="A0A665W9Z8"/>
<dbReference type="Proteomes" id="UP000472264">
    <property type="component" value="Chromosome 7"/>
</dbReference>
<name>A0A665W9Z8_ECHNA</name>
<dbReference type="PANTHER" id="PTHR21555:SF0">
    <property type="entry name" value="SPECIFICALLY ANDROGEN-REGULATED GENE PROTEIN"/>
    <property type="match status" value="1"/>
</dbReference>
<reference evidence="2" key="3">
    <citation type="submission" date="2025-09" db="UniProtKB">
        <authorList>
            <consortium name="Ensembl"/>
        </authorList>
    </citation>
    <scope>IDENTIFICATION</scope>
</reference>
<evidence type="ECO:0000256" key="1">
    <source>
        <dbReference type="SAM" id="MobiDB-lite"/>
    </source>
</evidence>
<dbReference type="InterPro" id="IPR026152">
    <property type="entry name" value="SARG"/>
</dbReference>
<dbReference type="OMA" id="KPANCNT"/>
<keyword evidence="3" id="KW-1185">Reference proteome</keyword>
<feature type="compositionally biased region" description="Polar residues" evidence="1">
    <location>
        <begin position="224"/>
        <end position="240"/>
    </location>
</feature>
<feature type="region of interest" description="Disordered" evidence="1">
    <location>
        <begin position="17"/>
        <end position="84"/>
    </location>
</feature>
<organism evidence="2 3">
    <name type="scientific">Echeneis naucrates</name>
    <name type="common">Live sharksucker</name>
    <dbReference type="NCBI Taxonomy" id="173247"/>
    <lineage>
        <taxon>Eukaryota</taxon>
        <taxon>Metazoa</taxon>
        <taxon>Chordata</taxon>
        <taxon>Craniata</taxon>
        <taxon>Vertebrata</taxon>
        <taxon>Euteleostomi</taxon>
        <taxon>Actinopterygii</taxon>
        <taxon>Neopterygii</taxon>
        <taxon>Teleostei</taxon>
        <taxon>Neoteleostei</taxon>
        <taxon>Acanthomorphata</taxon>
        <taxon>Carangaria</taxon>
        <taxon>Carangiformes</taxon>
        <taxon>Echeneidae</taxon>
        <taxon>Echeneis</taxon>
    </lineage>
</organism>
<dbReference type="PANTHER" id="PTHR21555">
    <property type="entry name" value="SPECIFICALLY ANDROGEN-REGULATED GENE PROTEIN"/>
    <property type="match status" value="1"/>
</dbReference>
<dbReference type="Ensembl" id="ENSENLT00000041503.1">
    <property type="protein sequence ID" value="ENSENLP00000040467.1"/>
    <property type="gene ID" value="ENSENLG00000017380.1"/>
</dbReference>
<dbReference type="Pfam" id="PF15385">
    <property type="entry name" value="SARG"/>
    <property type="match status" value="1"/>
</dbReference>
<accession>A0A665W9Z8</accession>
<proteinExistence type="predicted"/>
<protein>
    <recommendedName>
        <fullName evidence="4">Specifically androgen-regulated gene protein</fullName>
    </recommendedName>
</protein>
<evidence type="ECO:0000313" key="2">
    <source>
        <dbReference type="Ensembl" id="ENSENLP00000040467.1"/>
    </source>
</evidence>
<evidence type="ECO:0000313" key="3">
    <source>
        <dbReference type="Proteomes" id="UP000472264"/>
    </source>
</evidence>
<feature type="compositionally biased region" description="Pro residues" evidence="1">
    <location>
        <begin position="67"/>
        <end position="77"/>
    </location>
</feature>
<dbReference type="AlphaFoldDB" id="A0A665W9Z8"/>
<evidence type="ECO:0008006" key="4">
    <source>
        <dbReference type="Google" id="ProtNLM"/>
    </source>
</evidence>
<feature type="region of interest" description="Disordered" evidence="1">
    <location>
        <begin position="165"/>
        <end position="254"/>
    </location>
</feature>